<accession>A0A8H6X9R9</accession>
<dbReference type="Proteomes" id="UP000623467">
    <property type="component" value="Unassembled WGS sequence"/>
</dbReference>
<dbReference type="AlphaFoldDB" id="A0A8H6X9R9"/>
<comment type="caution">
    <text evidence="2">The sequence shown here is derived from an EMBL/GenBank/DDBJ whole genome shotgun (WGS) entry which is preliminary data.</text>
</comment>
<organism evidence="2 3">
    <name type="scientific">Mycena sanguinolenta</name>
    <dbReference type="NCBI Taxonomy" id="230812"/>
    <lineage>
        <taxon>Eukaryota</taxon>
        <taxon>Fungi</taxon>
        <taxon>Dikarya</taxon>
        <taxon>Basidiomycota</taxon>
        <taxon>Agaricomycotina</taxon>
        <taxon>Agaricomycetes</taxon>
        <taxon>Agaricomycetidae</taxon>
        <taxon>Agaricales</taxon>
        <taxon>Marasmiineae</taxon>
        <taxon>Mycenaceae</taxon>
        <taxon>Mycena</taxon>
    </lineage>
</organism>
<feature type="compositionally biased region" description="Basic and acidic residues" evidence="1">
    <location>
        <begin position="147"/>
        <end position="164"/>
    </location>
</feature>
<name>A0A8H6X9R9_9AGAR</name>
<sequence length="251" mass="27020">MRRLHACPPLGCFWKFGGAHHMDAPTRCTLSVFSADQVIPNAYTAHRNAKSVRARWIAVLVATVRKGVGGNRRPAGDRARPQFTRTLPDGPTLKLHTRTTIMAPSKRRTATAPRGRARRMAAARMARAAARAALQARNAVSAAKAARPKDEEHPTTEDRARSEDDRMDCDTTSDSDCAMDSDPIEPPQSSGSSRMDTSPQRHAHGEPSTARMIHGSPGKAAEWGAFGRESDDTESDGEGGEGPVAASSDDE</sequence>
<evidence type="ECO:0000256" key="1">
    <source>
        <dbReference type="SAM" id="MobiDB-lite"/>
    </source>
</evidence>
<feature type="compositionally biased region" description="Acidic residues" evidence="1">
    <location>
        <begin position="165"/>
        <end position="183"/>
    </location>
</feature>
<proteinExistence type="predicted"/>
<protein>
    <submittedName>
        <fullName evidence="2">Uncharacterized protein</fullName>
    </submittedName>
</protein>
<gene>
    <name evidence="2" type="ORF">MSAN_02291200</name>
</gene>
<evidence type="ECO:0000313" key="3">
    <source>
        <dbReference type="Proteomes" id="UP000623467"/>
    </source>
</evidence>
<keyword evidence="3" id="KW-1185">Reference proteome</keyword>
<feature type="compositionally biased region" description="Basic residues" evidence="1">
    <location>
        <begin position="105"/>
        <end position="121"/>
    </location>
</feature>
<feature type="compositionally biased region" description="Polar residues" evidence="1">
    <location>
        <begin position="187"/>
        <end position="200"/>
    </location>
</feature>
<feature type="region of interest" description="Disordered" evidence="1">
    <location>
        <begin position="69"/>
        <end position="251"/>
    </location>
</feature>
<evidence type="ECO:0000313" key="2">
    <source>
        <dbReference type="EMBL" id="KAF7336590.1"/>
    </source>
</evidence>
<dbReference type="EMBL" id="JACAZH010000036">
    <property type="protein sequence ID" value="KAF7336590.1"/>
    <property type="molecule type" value="Genomic_DNA"/>
</dbReference>
<reference evidence="2" key="1">
    <citation type="submission" date="2020-05" db="EMBL/GenBank/DDBJ databases">
        <title>Mycena genomes resolve the evolution of fungal bioluminescence.</title>
        <authorList>
            <person name="Tsai I.J."/>
        </authorList>
    </citation>
    <scope>NUCLEOTIDE SEQUENCE</scope>
    <source>
        <strain evidence="2">160909Yilan</strain>
    </source>
</reference>
<feature type="compositionally biased region" description="Low complexity" evidence="1">
    <location>
        <begin position="122"/>
        <end position="145"/>
    </location>
</feature>